<dbReference type="Proteomes" id="UP000315295">
    <property type="component" value="Unassembled WGS sequence"/>
</dbReference>
<accession>A0A540K8D4</accession>
<reference evidence="1 2" key="1">
    <citation type="journal article" date="2019" name="G3 (Bethesda)">
        <title>Sequencing of a Wild Apple (Malus baccata) Genome Unravels the Differences Between Cultivated and Wild Apple Species Regarding Disease Resistance and Cold Tolerance.</title>
        <authorList>
            <person name="Chen X."/>
        </authorList>
    </citation>
    <scope>NUCLEOTIDE SEQUENCE [LARGE SCALE GENOMIC DNA]</scope>
    <source>
        <strain evidence="2">cv. Shandingzi</strain>
        <tissue evidence="1">Leaves</tissue>
    </source>
</reference>
<name>A0A540K8D4_MALBA</name>
<evidence type="ECO:0000313" key="1">
    <source>
        <dbReference type="EMBL" id="TQD70495.1"/>
    </source>
</evidence>
<keyword evidence="2" id="KW-1185">Reference proteome</keyword>
<evidence type="ECO:0000313" key="2">
    <source>
        <dbReference type="Proteomes" id="UP000315295"/>
    </source>
</evidence>
<dbReference type="PANTHER" id="PTHR48055">
    <property type="entry name" value="LEUCINE-RICH REPEAT RECEPTOR PROTEIN KINASE EMS1"/>
    <property type="match status" value="1"/>
</dbReference>
<dbReference type="Gene3D" id="1.10.510.10">
    <property type="entry name" value="Transferase(Phosphotransferase) domain 1"/>
    <property type="match status" value="1"/>
</dbReference>
<evidence type="ECO:0008006" key="3">
    <source>
        <dbReference type="Google" id="ProtNLM"/>
    </source>
</evidence>
<dbReference type="InterPro" id="IPR051564">
    <property type="entry name" value="LRR_receptor-like_kinase"/>
</dbReference>
<protein>
    <recommendedName>
        <fullName evidence="3">Serine-threonine/tyrosine-protein kinase catalytic domain-containing protein</fullName>
    </recommendedName>
</protein>
<dbReference type="GO" id="GO:0016020">
    <property type="term" value="C:membrane"/>
    <property type="evidence" value="ECO:0007669"/>
    <property type="project" value="TreeGrafter"/>
</dbReference>
<dbReference type="STRING" id="106549.A0A540K8D4"/>
<dbReference type="PANTHER" id="PTHR48055:SF55">
    <property type="entry name" value="PROTEIN KINASE DOMAIN-CONTAINING PROTEIN"/>
    <property type="match status" value="1"/>
</dbReference>
<proteinExistence type="predicted"/>
<dbReference type="EMBL" id="VIEB01001784">
    <property type="protein sequence ID" value="TQD70495.1"/>
    <property type="molecule type" value="Genomic_DNA"/>
</dbReference>
<organism evidence="1 2">
    <name type="scientific">Malus baccata</name>
    <name type="common">Siberian crab apple</name>
    <name type="synonym">Pyrus baccata</name>
    <dbReference type="NCBI Taxonomy" id="106549"/>
    <lineage>
        <taxon>Eukaryota</taxon>
        <taxon>Viridiplantae</taxon>
        <taxon>Streptophyta</taxon>
        <taxon>Embryophyta</taxon>
        <taxon>Tracheophyta</taxon>
        <taxon>Spermatophyta</taxon>
        <taxon>Magnoliopsida</taxon>
        <taxon>eudicotyledons</taxon>
        <taxon>Gunneridae</taxon>
        <taxon>Pentapetalae</taxon>
        <taxon>rosids</taxon>
        <taxon>fabids</taxon>
        <taxon>Rosales</taxon>
        <taxon>Rosaceae</taxon>
        <taxon>Amygdaloideae</taxon>
        <taxon>Maleae</taxon>
        <taxon>Malus</taxon>
    </lineage>
</organism>
<gene>
    <name evidence="1" type="ORF">C1H46_043970</name>
</gene>
<comment type="caution">
    <text evidence="1">The sequence shown here is derived from an EMBL/GenBank/DDBJ whole genome shotgun (WGS) entry which is preliminary data.</text>
</comment>
<sequence length="114" mass="12835">MFTRKRPTDDMFKGGLSIYQFVAMALPDHFMDVVDNSIILDLETDGDINNDIVRERTPSRCNNGGSVKAKKLKECLVSVMQIGLSCCATSPRERMLMDAVVRKMSAIRDTYLKV</sequence>
<dbReference type="AlphaFoldDB" id="A0A540K8D4"/>